<dbReference type="RefSeq" id="WP_079426413.1">
    <property type="nucleotide sequence ID" value="NZ_MZGV01000043.1"/>
</dbReference>
<keyword evidence="3" id="KW-0472">Membrane</keyword>
<evidence type="ECO:0000256" key="4">
    <source>
        <dbReference type="ARBA" id="ARBA00023139"/>
    </source>
</evidence>
<organism evidence="7 8">
    <name type="scientific">Clostridium oryzae</name>
    <dbReference type="NCBI Taxonomy" id="1450648"/>
    <lineage>
        <taxon>Bacteria</taxon>
        <taxon>Bacillati</taxon>
        <taxon>Bacillota</taxon>
        <taxon>Clostridia</taxon>
        <taxon>Eubacteriales</taxon>
        <taxon>Clostridiaceae</taxon>
        <taxon>Clostridium</taxon>
    </lineage>
</organism>
<dbReference type="Pfam" id="PF01547">
    <property type="entry name" value="SBP_bac_1"/>
    <property type="match status" value="1"/>
</dbReference>
<proteinExistence type="predicted"/>
<dbReference type="OrthoDB" id="42940at2"/>
<evidence type="ECO:0000256" key="3">
    <source>
        <dbReference type="ARBA" id="ARBA00023136"/>
    </source>
</evidence>
<feature type="chain" id="PRO_5039728617" evidence="6">
    <location>
        <begin position="24"/>
        <end position="428"/>
    </location>
</feature>
<dbReference type="EMBL" id="MZGV01000043">
    <property type="protein sequence ID" value="OPJ59505.1"/>
    <property type="molecule type" value="Genomic_DNA"/>
</dbReference>
<feature type="signal peptide" evidence="6">
    <location>
        <begin position="1"/>
        <end position="23"/>
    </location>
</feature>
<keyword evidence="2 6" id="KW-0732">Signal</keyword>
<dbReference type="InterPro" id="IPR006059">
    <property type="entry name" value="SBP"/>
</dbReference>
<dbReference type="AlphaFoldDB" id="A0A1V4III6"/>
<dbReference type="PANTHER" id="PTHR43649:SF33">
    <property type="entry name" value="POLYGALACTURONAN_RHAMNOGALACTURONAN-BINDING PROTEIN YTCQ"/>
    <property type="match status" value="1"/>
</dbReference>
<evidence type="ECO:0000256" key="6">
    <source>
        <dbReference type="SAM" id="SignalP"/>
    </source>
</evidence>
<evidence type="ECO:0000256" key="5">
    <source>
        <dbReference type="ARBA" id="ARBA00023288"/>
    </source>
</evidence>
<reference evidence="7 8" key="1">
    <citation type="submission" date="2017-03" db="EMBL/GenBank/DDBJ databases">
        <title>Genome sequence of Clostridium oryzae DSM 28571.</title>
        <authorList>
            <person name="Poehlein A."/>
            <person name="Daniel R."/>
        </authorList>
    </citation>
    <scope>NUCLEOTIDE SEQUENCE [LARGE SCALE GENOMIC DNA]</scope>
    <source>
        <strain evidence="7 8">DSM 28571</strain>
    </source>
</reference>
<dbReference type="Proteomes" id="UP000190080">
    <property type="component" value="Unassembled WGS sequence"/>
</dbReference>
<dbReference type="PROSITE" id="PS51257">
    <property type="entry name" value="PROKAR_LIPOPROTEIN"/>
    <property type="match status" value="1"/>
</dbReference>
<accession>A0A1V4III6</accession>
<sequence>MKKKSLGVIAAIASLSIASSILVGCGKKTTNNTKQTTNNKKSVTITCFQNSPEYTDAINAYIDQYKKVKPNVKIDLEITQADYPTLLKAKIASNNIPDVFSSTAGGEIKSYAEYSADLSNEPLAKAMTDAVRTNMSYNGKVLGLPLKANVFALIYNKDLFEKAGITKPPTTVSELEAACKKLQSAGITPFTNGYKEWWVFKHIFQHYMDADTPDVSKLVDKFIAGKTKFEDHPLLYDNFFDFIDLSLKYGTAKPLESDYNAEVSAFASEKVAMMTGQGAWAEEGILKINPNIKIGIIGYPVSNNPKQSQIIAGADQALRIYNKSKVLNETKALFNWLYTSDYGKSWFSETAKVIPPIKDAKMPNLQIPKAMQQITKTQKVGDVAINYSLDSFHQKFGEIMQAYISKAKTRDQAVREIEKAWMQLGAAK</sequence>
<dbReference type="InterPro" id="IPR050490">
    <property type="entry name" value="Bact_solute-bd_prot1"/>
</dbReference>
<dbReference type="PANTHER" id="PTHR43649">
    <property type="entry name" value="ARABINOSE-BINDING PROTEIN-RELATED"/>
    <property type="match status" value="1"/>
</dbReference>
<dbReference type="SUPFAM" id="SSF53850">
    <property type="entry name" value="Periplasmic binding protein-like II"/>
    <property type="match status" value="1"/>
</dbReference>
<keyword evidence="5" id="KW-0449">Lipoprotein</keyword>
<evidence type="ECO:0000256" key="1">
    <source>
        <dbReference type="ARBA" id="ARBA00022475"/>
    </source>
</evidence>
<dbReference type="Gene3D" id="3.40.190.10">
    <property type="entry name" value="Periplasmic binding protein-like II"/>
    <property type="match status" value="2"/>
</dbReference>
<comment type="caution">
    <text evidence="7">The sequence shown here is derived from an EMBL/GenBank/DDBJ whole genome shotgun (WGS) entry which is preliminary data.</text>
</comment>
<evidence type="ECO:0000313" key="7">
    <source>
        <dbReference type="EMBL" id="OPJ59505.1"/>
    </source>
</evidence>
<keyword evidence="8" id="KW-1185">Reference proteome</keyword>
<keyword evidence="4" id="KW-0564">Palmitate</keyword>
<gene>
    <name evidence="7" type="primary">msmE_5</name>
    <name evidence="7" type="ORF">CLORY_32530</name>
</gene>
<evidence type="ECO:0000256" key="2">
    <source>
        <dbReference type="ARBA" id="ARBA00022729"/>
    </source>
</evidence>
<keyword evidence="1" id="KW-1003">Cell membrane</keyword>
<evidence type="ECO:0000313" key="8">
    <source>
        <dbReference type="Proteomes" id="UP000190080"/>
    </source>
</evidence>
<protein>
    <submittedName>
        <fullName evidence="7">Multiple sugar-binding protein</fullName>
    </submittedName>
</protein>
<name>A0A1V4III6_9CLOT</name>
<dbReference type="STRING" id="1450648.CLORY_32530"/>